<evidence type="ECO:0000256" key="8">
    <source>
        <dbReference type="HAMAP-Rule" id="MF_00101"/>
    </source>
</evidence>
<feature type="binding site" evidence="8">
    <location>
        <position position="51"/>
    </location>
    <ligand>
        <name>Mg(2+)</name>
        <dbReference type="ChEBI" id="CHEBI:18420"/>
    </ligand>
</feature>
<dbReference type="RefSeq" id="WP_115922318.1">
    <property type="nucleotide sequence ID" value="NZ_QTUA01000001.1"/>
</dbReference>
<comment type="catalytic activity">
    <reaction evidence="8">
        <text>apo-[ACP] + CoA = holo-[ACP] + adenosine 3',5'-bisphosphate + H(+)</text>
        <dbReference type="Rhea" id="RHEA:12068"/>
        <dbReference type="Rhea" id="RHEA-COMP:9685"/>
        <dbReference type="Rhea" id="RHEA-COMP:9690"/>
        <dbReference type="ChEBI" id="CHEBI:15378"/>
        <dbReference type="ChEBI" id="CHEBI:29999"/>
        <dbReference type="ChEBI" id="CHEBI:57287"/>
        <dbReference type="ChEBI" id="CHEBI:58343"/>
        <dbReference type="ChEBI" id="CHEBI:64479"/>
        <dbReference type="EC" id="2.7.8.7"/>
    </reaction>
</comment>
<reference evidence="10 11" key="1">
    <citation type="submission" date="2018-08" db="EMBL/GenBank/DDBJ databases">
        <title>Sequencing the genomes of 1000 actinobacteria strains.</title>
        <authorList>
            <person name="Klenk H.-P."/>
        </authorList>
    </citation>
    <scope>NUCLEOTIDE SEQUENCE [LARGE SCALE GENOMIC DNA]</scope>
    <source>
        <strain evidence="10 11">DSM 22967</strain>
    </source>
</reference>
<evidence type="ECO:0000256" key="7">
    <source>
        <dbReference type="ARBA" id="ARBA00023160"/>
    </source>
</evidence>
<dbReference type="GO" id="GO:0005737">
    <property type="term" value="C:cytoplasm"/>
    <property type="evidence" value="ECO:0007669"/>
    <property type="project" value="UniProtKB-SubCell"/>
</dbReference>
<evidence type="ECO:0000256" key="5">
    <source>
        <dbReference type="ARBA" id="ARBA00022842"/>
    </source>
</evidence>
<proteinExistence type="inferred from homology"/>
<gene>
    <name evidence="8" type="primary">acpS</name>
    <name evidence="10" type="ORF">DFJ65_1313</name>
</gene>
<evidence type="ECO:0000256" key="3">
    <source>
        <dbReference type="ARBA" id="ARBA00022723"/>
    </source>
</evidence>
<dbReference type="InterPro" id="IPR037143">
    <property type="entry name" value="4-PPantetheinyl_Trfase_dom_sf"/>
</dbReference>
<keyword evidence="5 8" id="KW-0460">Magnesium</keyword>
<dbReference type="EC" id="2.7.8.7" evidence="8"/>
<keyword evidence="1 8" id="KW-0444">Lipid biosynthesis</keyword>
<keyword evidence="2 8" id="KW-0808">Transferase</keyword>
<evidence type="ECO:0000256" key="1">
    <source>
        <dbReference type="ARBA" id="ARBA00022516"/>
    </source>
</evidence>
<protein>
    <recommendedName>
        <fullName evidence="8">Holo-[acyl-carrier-protein] synthase</fullName>
        <shortName evidence="8">Holo-ACP synthase</shortName>
        <ecNumber evidence="8">2.7.8.7</ecNumber>
    </recommendedName>
    <alternativeName>
        <fullName evidence="8">4'-phosphopantetheinyl transferase AcpS</fullName>
    </alternativeName>
</protein>
<feature type="domain" description="4'-phosphopantetheinyl transferase" evidence="9">
    <location>
        <begin position="5"/>
        <end position="96"/>
    </location>
</feature>
<keyword evidence="3 8" id="KW-0479">Metal-binding</keyword>
<dbReference type="EMBL" id="QTUA01000001">
    <property type="protein sequence ID" value="REF30309.1"/>
    <property type="molecule type" value="Genomic_DNA"/>
</dbReference>
<dbReference type="InterPro" id="IPR008278">
    <property type="entry name" value="4-PPantetheinyl_Trfase_dom"/>
</dbReference>
<comment type="caution">
    <text evidence="10">The sequence shown here is derived from an EMBL/GenBank/DDBJ whole genome shotgun (WGS) entry which is preliminary data.</text>
</comment>
<evidence type="ECO:0000313" key="10">
    <source>
        <dbReference type="EMBL" id="REF30309.1"/>
    </source>
</evidence>
<evidence type="ECO:0000259" key="9">
    <source>
        <dbReference type="Pfam" id="PF01648"/>
    </source>
</evidence>
<dbReference type="Proteomes" id="UP000256253">
    <property type="component" value="Unassembled WGS sequence"/>
</dbReference>
<dbReference type="Gene3D" id="3.90.470.20">
    <property type="entry name" value="4'-phosphopantetheinyl transferase domain"/>
    <property type="match status" value="1"/>
</dbReference>
<comment type="cofactor">
    <cofactor evidence="8">
        <name>Mg(2+)</name>
        <dbReference type="ChEBI" id="CHEBI:18420"/>
    </cofactor>
</comment>
<evidence type="ECO:0000256" key="4">
    <source>
        <dbReference type="ARBA" id="ARBA00022832"/>
    </source>
</evidence>
<dbReference type="InterPro" id="IPR002582">
    <property type="entry name" value="ACPS"/>
</dbReference>
<dbReference type="OrthoDB" id="517356at2"/>
<dbReference type="SUPFAM" id="SSF56214">
    <property type="entry name" value="4'-phosphopantetheinyl transferase"/>
    <property type="match status" value="1"/>
</dbReference>
<keyword evidence="11" id="KW-1185">Reference proteome</keyword>
<dbReference type="AlphaFoldDB" id="A0A3D9ULW4"/>
<keyword evidence="6 8" id="KW-0443">Lipid metabolism</keyword>
<dbReference type="HAMAP" id="MF_00101">
    <property type="entry name" value="AcpS"/>
    <property type="match status" value="1"/>
</dbReference>
<comment type="subcellular location">
    <subcellularLocation>
        <location evidence="8">Cytoplasm</location>
    </subcellularLocation>
</comment>
<name>A0A3D9ULW4_9MICO</name>
<dbReference type="GO" id="GO:0008897">
    <property type="term" value="F:holo-[acyl-carrier-protein] synthase activity"/>
    <property type="evidence" value="ECO:0007669"/>
    <property type="project" value="UniProtKB-UniRule"/>
</dbReference>
<dbReference type="GO" id="GO:0000287">
    <property type="term" value="F:magnesium ion binding"/>
    <property type="evidence" value="ECO:0007669"/>
    <property type="project" value="UniProtKB-UniRule"/>
</dbReference>
<dbReference type="GO" id="GO:0006633">
    <property type="term" value="P:fatty acid biosynthetic process"/>
    <property type="evidence" value="ECO:0007669"/>
    <property type="project" value="UniProtKB-UniRule"/>
</dbReference>
<feature type="binding site" evidence="8">
    <location>
        <position position="9"/>
    </location>
    <ligand>
        <name>Mg(2+)</name>
        <dbReference type="ChEBI" id="CHEBI:18420"/>
    </ligand>
</feature>
<comment type="function">
    <text evidence="8">Transfers the 4'-phosphopantetheine moiety from coenzyme A to a Ser of acyl-carrier-protein.</text>
</comment>
<evidence type="ECO:0000256" key="6">
    <source>
        <dbReference type="ARBA" id="ARBA00023098"/>
    </source>
</evidence>
<organism evidence="10 11">
    <name type="scientific">Calidifontibacter indicus</name>
    <dbReference type="NCBI Taxonomy" id="419650"/>
    <lineage>
        <taxon>Bacteria</taxon>
        <taxon>Bacillati</taxon>
        <taxon>Actinomycetota</taxon>
        <taxon>Actinomycetes</taxon>
        <taxon>Micrococcales</taxon>
        <taxon>Dermacoccaceae</taxon>
        <taxon>Calidifontibacter</taxon>
    </lineage>
</organism>
<accession>A0A3D9ULW4</accession>
<dbReference type="NCBIfam" id="TIGR00556">
    <property type="entry name" value="pantethn_trn"/>
    <property type="match status" value="1"/>
</dbReference>
<dbReference type="NCBIfam" id="NF000832">
    <property type="entry name" value="PRK00070.3-2"/>
    <property type="match status" value="1"/>
</dbReference>
<dbReference type="InterPro" id="IPR004568">
    <property type="entry name" value="Ppantetheine-prot_Trfase_dom"/>
</dbReference>
<sequence length="136" mass="14396">MSVVGVGVDLVVVSRFTATMERTPGLARRLFNVDEREGAPSSVAARFAAKEAIAKALGAPGNLAWTDARVLNTAAGQPYFEVTGSVAARAKALGVDRFHLSISHDGDFVTAMVVAEGEHPAHPDVPTPYPDEQQLR</sequence>
<evidence type="ECO:0000313" key="11">
    <source>
        <dbReference type="Proteomes" id="UP000256253"/>
    </source>
</evidence>
<dbReference type="Pfam" id="PF01648">
    <property type="entry name" value="ACPS"/>
    <property type="match status" value="1"/>
</dbReference>
<keyword evidence="7 8" id="KW-0275">Fatty acid biosynthesis</keyword>
<keyword evidence="4 8" id="KW-0276">Fatty acid metabolism</keyword>
<keyword evidence="8" id="KW-0963">Cytoplasm</keyword>
<evidence type="ECO:0000256" key="2">
    <source>
        <dbReference type="ARBA" id="ARBA00022679"/>
    </source>
</evidence>
<comment type="similarity">
    <text evidence="8">Belongs to the P-Pant transferase superfamily. AcpS family.</text>
</comment>